<protein>
    <recommendedName>
        <fullName evidence="6">NTF2 domain-containing protein</fullName>
    </recommendedName>
</protein>
<comment type="subcellular location">
    <subcellularLocation>
        <location evidence="5">Cytoplasm</location>
    </subcellularLocation>
    <subcellularLocation>
        <location evidence="5">Nucleus</location>
    </subcellularLocation>
    <subcellularLocation>
        <location evidence="1">Nucleus envelope</location>
    </subcellularLocation>
</comment>
<dbReference type="PANTHER" id="PTHR12612">
    <property type="entry name" value="NUCLEAR TRANSPORT FACTOR 2"/>
    <property type="match status" value="1"/>
</dbReference>
<gene>
    <name evidence="7" type="ORF">LIER_04057</name>
</gene>
<evidence type="ECO:0000256" key="4">
    <source>
        <dbReference type="ARBA" id="ARBA00062736"/>
    </source>
</evidence>
<keyword evidence="5" id="KW-0539">Nucleus</keyword>
<dbReference type="GO" id="GO:0005635">
    <property type="term" value="C:nuclear envelope"/>
    <property type="evidence" value="ECO:0007669"/>
    <property type="project" value="UniProtKB-SubCell"/>
</dbReference>
<dbReference type="FunFam" id="3.10.450.50:FF:000005">
    <property type="entry name" value="Nuclear transport factor 2"/>
    <property type="match status" value="1"/>
</dbReference>
<dbReference type="InterPro" id="IPR032710">
    <property type="entry name" value="NTF2-like_dom_sf"/>
</dbReference>
<dbReference type="Gene3D" id="3.10.450.50">
    <property type="match status" value="1"/>
</dbReference>
<comment type="caution">
    <text evidence="7">The sequence shown here is derived from an EMBL/GenBank/DDBJ whole genome shotgun (WGS) entry which is preliminary data.</text>
</comment>
<keyword evidence="8" id="KW-1185">Reference proteome</keyword>
<evidence type="ECO:0000256" key="2">
    <source>
        <dbReference type="ARBA" id="ARBA00022490"/>
    </source>
</evidence>
<dbReference type="CDD" id="cd00780">
    <property type="entry name" value="NTF2"/>
    <property type="match status" value="1"/>
</dbReference>
<name>A0AAV3NWX3_LITER</name>
<accession>A0AAV3NWX3</accession>
<dbReference type="Proteomes" id="UP001454036">
    <property type="component" value="Unassembled WGS sequence"/>
</dbReference>
<sequence length="125" mass="14098">MEEHLEDVGKTFVSHYYNLFDNDRSSLASLYQPSSVLTFEGQKIQGVDNIATKLKQLPFDQCHHVVSTIDCQPSSFVGGIMVFVSGSLQLPGEEHTLRFSQMFQLIPSRGGSYFVQNDVFRLNYG</sequence>
<comment type="subunit">
    <text evidence="4">Interacts with RAN1.</text>
</comment>
<dbReference type="Pfam" id="PF02136">
    <property type="entry name" value="NTF2"/>
    <property type="match status" value="1"/>
</dbReference>
<dbReference type="GO" id="GO:0005737">
    <property type="term" value="C:cytoplasm"/>
    <property type="evidence" value="ECO:0007669"/>
    <property type="project" value="UniProtKB-SubCell"/>
</dbReference>
<evidence type="ECO:0000256" key="3">
    <source>
        <dbReference type="ARBA" id="ARBA00058161"/>
    </source>
</evidence>
<dbReference type="InterPro" id="IPR045875">
    <property type="entry name" value="NTF2"/>
</dbReference>
<keyword evidence="5" id="KW-0813">Transport</keyword>
<feature type="domain" description="NTF2" evidence="6">
    <location>
        <begin position="8"/>
        <end position="122"/>
    </location>
</feature>
<dbReference type="AlphaFoldDB" id="A0AAV3NWX3"/>
<dbReference type="GO" id="GO:0006606">
    <property type="term" value="P:protein import into nucleus"/>
    <property type="evidence" value="ECO:0007669"/>
    <property type="project" value="UniProtKB-ARBA"/>
</dbReference>
<dbReference type="EMBL" id="BAABME010000509">
    <property type="protein sequence ID" value="GAA0143357.1"/>
    <property type="molecule type" value="Genomic_DNA"/>
</dbReference>
<evidence type="ECO:0000313" key="7">
    <source>
        <dbReference type="EMBL" id="GAA0143357.1"/>
    </source>
</evidence>
<proteinExistence type="predicted"/>
<dbReference type="InterPro" id="IPR018222">
    <property type="entry name" value="Nuclear_transport_factor_2_euk"/>
</dbReference>
<evidence type="ECO:0000256" key="1">
    <source>
        <dbReference type="ARBA" id="ARBA00004259"/>
    </source>
</evidence>
<dbReference type="SUPFAM" id="SSF54427">
    <property type="entry name" value="NTF2-like"/>
    <property type="match status" value="1"/>
</dbReference>
<keyword evidence="5" id="KW-0653">Protein transport</keyword>
<evidence type="ECO:0000313" key="8">
    <source>
        <dbReference type="Proteomes" id="UP001454036"/>
    </source>
</evidence>
<reference evidence="7 8" key="1">
    <citation type="submission" date="2024-01" db="EMBL/GenBank/DDBJ databases">
        <title>The complete chloroplast genome sequence of Lithospermum erythrorhizon: insights into the phylogenetic relationship among Boraginaceae species and the maternal lineages of purple gromwells.</title>
        <authorList>
            <person name="Okada T."/>
            <person name="Watanabe K."/>
        </authorList>
    </citation>
    <scope>NUCLEOTIDE SEQUENCE [LARGE SCALE GENOMIC DNA]</scope>
</reference>
<dbReference type="PROSITE" id="PS50177">
    <property type="entry name" value="NTF2_DOMAIN"/>
    <property type="match status" value="1"/>
</dbReference>
<keyword evidence="2 5" id="KW-0963">Cytoplasm</keyword>
<evidence type="ECO:0000256" key="5">
    <source>
        <dbReference type="RuleBase" id="RU369002"/>
    </source>
</evidence>
<comment type="function">
    <text evidence="5">Has a role in nuclear-cytoplasmic transport of proteins and mRNAs.</text>
</comment>
<organism evidence="7 8">
    <name type="scientific">Lithospermum erythrorhizon</name>
    <name type="common">Purple gromwell</name>
    <name type="synonym">Lithospermum officinale var. erythrorhizon</name>
    <dbReference type="NCBI Taxonomy" id="34254"/>
    <lineage>
        <taxon>Eukaryota</taxon>
        <taxon>Viridiplantae</taxon>
        <taxon>Streptophyta</taxon>
        <taxon>Embryophyta</taxon>
        <taxon>Tracheophyta</taxon>
        <taxon>Spermatophyta</taxon>
        <taxon>Magnoliopsida</taxon>
        <taxon>eudicotyledons</taxon>
        <taxon>Gunneridae</taxon>
        <taxon>Pentapetalae</taxon>
        <taxon>asterids</taxon>
        <taxon>lamiids</taxon>
        <taxon>Boraginales</taxon>
        <taxon>Boraginaceae</taxon>
        <taxon>Boraginoideae</taxon>
        <taxon>Lithospermeae</taxon>
        <taxon>Lithospermum</taxon>
    </lineage>
</organism>
<dbReference type="InterPro" id="IPR002075">
    <property type="entry name" value="NTF2_dom"/>
</dbReference>
<comment type="function">
    <text evidence="3">Facilitates protein transport into the nucleus. Interacts with various nucleoporins and with Ran-GDP. Could be part of a multicomponent system of cytosolic factors that assemble at the pore complex during nuclear import.</text>
</comment>
<evidence type="ECO:0000259" key="6">
    <source>
        <dbReference type="PROSITE" id="PS50177"/>
    </source>
</evidence>
<dbReference type="GO" id="GO:0051028">
    <property type="term" value="P:mRNA transport"/>
    <property type="evidence" value="ECO:0007669"/>
    <property type="project" value="UniProtKB-UniRule"/>
</dbReference>